<dbReference type="RefSeq" id="WP_234864335.1">
    <property type="nucleotide sequence ID" value="NZ_JAKEVY010000001.1"/>
</dbReference>
<dbReference type="Pfam" id="PF07690">
    <property type="entry name" value="MFS_1"/>
    <property type="match status" value="1"/>
</dbReference>
<feature type="transmembrane region" description="Helical" evidence="5">
    <location>
        <begin position="358"/>
        <end position="377"/>
    </location>
</feature>
<evidence type="ECO:0000256" key="3">
    <source>
        <dbReference type="ARBA" id="ARBA00022989"/>
    </source>
</evidence>
<feature type="transmembrane region" description="Helical" evidence="5">
    <location>
        <begin position="141"/>
        <end position="160"/>
    </location>
</feature>
<organism evidence="6 7">
    <name type="scientific">Flavihumibacter fluminis</name>
    <dbReference type="NCBI Taxonomy" id="2909236"/>
    <lineage>
        <taxon>Bacteria</taxon>
        <taxon>Pseudomonadati</taxon>
        <taxon>Bacteroidota</taxon>
        <taxon>Chitinophagia</taxon>
        <taxon>Chitinophagales</taxon>
        <taxon>Chitinophagaceae</taxon>
        <taxon>Flavihumibacter</taxon>
    </lineage>
</organism>
<dbReference type="InterPro" id="IPR051788">
    <property type="entry name" value="MFS_Transporter"/>
</dbReference>
<evidence type="ECO:0000313" key="7">
    <source>
        <dbReference type="Proteomes" id="UP001200145"/>
    </source>
</evidence>
<dbReference type="Gene3D" id="1.20.1250.20">
    <property type="entry name" value="MFS general substrate transporter like domains"/>
    <property type="match status" value="1"/>
</dbReference>
<dbReference type="SUPFAM" id="SSF103473">
    <property type="entry name" value="MFS general substrate transporter"/>
    <property type="match status" value="1"/>
</dbReference>
<feature type="transmembrane region" description="Helical" evidence="5">
    <location>
        <begin position="79"/>
        <end position="96"/>
    </location>
</feature>
<keyword evidence="3 5" id="KW-1133">Transmembrane helix</keyword>
<evidence type="ECO:0000313" key="6">
    <source>
        <dbReference type="EMBL" id="MCF1713808.1"/>
    </source>
</evidence>
<feature type="transmembrane region" description="Helical" evidence="5">
    <location>
        <begin position="297"/>
        <end position="316"/>
    </location>
</feature>
<evidence type="ECO:0000256" key="1">
    <source>
        <dbReference type="ARBA" id="ARBA00004141"/>
    </source>
</evidence>
<dbReference type="PANTHER" id="PTHR23514">
    <property type="entry name" value="BYPASS OF STOP CODON PROTEIN 6"/>
    <property type="match status" value="1"/>
</dbReference>
<dbReference type="CDD" id="cd17393">
    <property type="entry name" value="MFS_MosC_like"/>
    <property type="match status" value="1"/>
</dbReference>
<accession>A0ABS9BF90</accession>
<feature type="transmembrane region" description="Helical" evidence="5">
    <location>
        <begin position="17"/>
        <end position="35"/>
    </location>
</feature>
<gene>
    <name evidence="6" type="ORF">L0U88_04090</name>
</gene>
<feature type="transmembrane region" description="Helical" evidence="5">
    <location>
        <begin position="166"/>
        <end position="183"/>
    </location>
</feature>
<feature type="transmembrane region" description="Helical" evidence="5">
    <location>
        <begin position="47"/>
        <end position="67"/>
    </location>
</feature>
<dbReference type="EMBL" id="JAKEVY010000001">
    <property type="protein sequence ID" value="MCF1713808.1"/>
    <property type="molecule type" value="Genomic_DNA"/>
</dbReference>
<comment type="subcellular location">
    <subcellularLocation>
        <location evidence="1">Membrane</location>
        <topology evidence="1">Multi-pass membrane protein</topology>
    </subcellularLocation>
</comment>
<keyword evidence="4 5" id="KW-0472">Membrane</keyword>
<feature type="transmembrane region" description="Helical" evidence="5">
    <location>
        <begin position="273"/>
        <end position="291"/>
    </location>
</feature>
<sequence>MLTNTLLYLRQRSSLSIGYLFAVSSILLGIWVAAIPQVKQRLELTDATLGLTLLLAPLGALTGVAIAPWFFKRIAVGNWMFYGSLFYCAAFILQVTAPTVPVLMIALFSTGLTGFLNGVSTNAMVDQLEQKLQRRLMSTSHGMYSLGGGISAGLASFFYWLQIPAVWQIAIVALTLSTGLFLLRKELLSHQVEIASDSRFRLPSGGLIGLSFICFVTFMGEGCVADWSALYLRESLNGTKAIAGIGFAGFSIAMALGRFNGDALIPKIGNKNIVMGGCLVAATGYLLAVSFTSIPVAIAGFTLVGLGFSCVVPVLFSTATKVPGISAVSGISAVATGGLLGFLAGPSLVGIISEKFTMATGLSMIFILALLAAATAWKNRYLQNSTITSKQVNYPDQLL</sequence>
<evidence type="ECO:0000256" key="2">
    <source>
        <dbReference type="ARBA" id="ARBA00022692"/>
    </source>
</evidence>
<name>A0ABS9BF90_9BACT</name>
<feature type="transmembrane region" description="Helical" evidence="5">
    <location>
        <begin position="241"/>
        <end position="261"/>
    </location>
</feature>
<dbReference type="InterPro" id="IPR036259">
    <property type="entry name" value="MFS_trans_sf"/>
</dbReference>
<keyword evidence="2 5" id="KW-0812">Transmembrane</keyword>
<evidence type="ECO:0000256" key="4">
    <source>
        <dbReference type="ARBA" id="ARBA00023136"/>
    </source>
</evidence>
<dbReference type="InterPro" id="IPR011701">
    <property type="entry name" value="MFS"/>
</dbReference>
<keyword evidence="7" id="KW-1185">Reference proteome</keyword>
<evidence type="ECO:0000256" key="5">
    <source>
        <dbReference type="SAM" id="Phobius"/>
    </source>
</evidence>
<dbReference type="PANTHER" id="PTHR23514:SF13">
    <property type="entry name" value="INNER MEMBRANE PROTEIN YBJJ"/>
    <property type="match status" value="1"/>
</dbReference>
<feature type="transmembrane region" description="Helical" evidence="5">
    <location>
        <begin position="328"/>
        <end position="352"/>
    </location>
</feature>
<reference evidence="6 7" key="1">
    <citation type="submission" date="2022-01" db="EMBL/GenBank/DDBJ databases">
        <title>Flavihumibacter sp. nov., isolated from sediment of a river.</title>
        <authorList>
            <person name="Liu H."/>
        </authorList>
    </citation>
    <scope>NUCLEOTIDE SEQUENCE [LARGE SCALE GENOMIC DNA]</scope>
    <source>
        <strain evidence="6 7">RY-1</strain>
    </source>
</reference>
<protein>
    <submittedName>
        <fullName evidence="6">MFS transporter</fullName>
    </submittedName>
</protein>
<dbReference type="Proteomes" id="UP001200145">
    <property type="component" value="Unassembled WGS sequence"/>
</dbReference>
<feature type="transmembrane region" description="Helical" evidence="5">
    <location>
        <begin position="102"/>
        <end position="120"/>
    </location>
</feature>
<feature type="transmembrane region" description="Helical" evidence="5">
    <location>
        <begin position="204"/>
        <end position="229"/>
    </location>
</feature>
<comment type="caution">
    <text evidence="6">The sequence shown here is derived from an EMBL/GenBank/DDBJ whole genome shotgun (WGS) entry which is preliminary data.</text>
</comment>
<proteinExistence type="predicted"/>